<reference evidence="10 11" key="2">
    <citation type="journal article" date="2017" name="Antonie Van Leeuwenhoek">
        <title>Rhizobium rhizosphaerae sp. nov., a novel species isolated from rice rhizosphere.</title>
        <authorList>
            <person name="Zhao J.J."/>
            <person name="Zhang J."/>
            <person name="Zhang R.J."/>
            <person name="Zhang C.W."/>
            <person name="Yin H.Q."/>
            <person name="Zhang X.X."/>
        </authorList>
    </citation>
    <scope>NUCLEOTIDE SEQUENCE [LARGE SCALE GENOMIC DNA]</scope>
    <source>
        <strain evidence="10 11">ACAM 611</strain>
    </source>
</reference>
<evidence type="ECO:0000313" key="10">
    <source>
        <dbReference type="EMBL" id="GAB56084.1"/>
    </source>
</evidence>
<keyword evidence="3 7" id="KW-0436">Ligase</keyword>
<dbReference type="PIRSF" id="PIRSF006630">
    <property type="entry name" value="NADS_GAT"/>
    <property type="match status" value="1"/>
</dbReference>
<dbReference type="GO" id="GO:0003952">
    <property type="term" value="F:NAD+ synthase (glutamine-hydrolyzing) activity"/>
    <property type="evidence" value="ECO:0007669"/>
    <property type="project" value="UniProtKB-UniRule"/>
</dbReference>
<evidence type="ECO:0000256" key="3">
    <source>
        <dbReference type="ARBA" id="ARBA00022598"/>
    </source>
</evidence>
<evidence type="ECO:0000256" key="2">
    <source>
        <dbReference type="ARBA" id="ARBA00007145"/>
    </source>
</evidence>
<dbReference type="InterPro" id="IPR003694">
    <property type="entry name" value="NAD_synthase"/>
</dbReference>
<evidence type="ECO:0000256" key="8">
    <source>
        <dbReference type="RuleBase" id="RU003811"/>
    </source>
</evidence>
<dbReference type="GO" id="GO:0009435">
    <property type="term" value="P:NAD+ biosynthetic process"/>
    <property type="evidence" value="ECO:0007669"/>
    <property type="project" value="UniProtKB-UniRule"/>
</dbReference>
<reference evidence="10 11" key="1">
    <citation type="journal article" date="2012" name="J. Bacteriol.">
        <title>Genome sequence of proteorhodopsin-containing sea ice bacterium Glaciecola punicea ACAM 611T.</title>
        <authorList>
            <person name="Qin Q.-L."/>
            <person name="Xie B.-B."/>
            <person name="Shu Y.-L."/>
            <person name="Rong J.-C."/>
            <person name="Zhao D.-L."/>
            <person name="Zhang X.-Y."/>
            <person name="Chen X.-L."/>
            <person name="Zhou B.-C."/>
            <person name="Zhanga Y.-Z."/>
        </authorList>
    </citation>
    <scope>NUCLEOTIDE SEQUENCE [LARGE SCALE GENOMIC DNA]</scope>
    <source>
        <strain evidence="10 11">ACAM 611</strain>
    </source>
</reference>
<dbReference type="RefSeq" id="WP_006005852.1">
    <property type="nucleotide sequence ID" value="NZ_BAET01000020.1"/>
</dbReference>
<accession>H5TCQ7</accession>
<comment type="similarity">
    <text evidence="8">Belongs to the NAD synthetase family.</text>
</comment>
<dbReference type="InterPro" id="IPR022310">
    <property type="entry name" value="NAD/GMP_synthase"/>
</dbReference>
<keyword evidence="6 7" id="KW-0520">NAD</keyword>
<protein>
    <recommendedName>
        <fullName evidence="7">Glutamine-dependent NAD(+) synthetase</fullName>
        <ecNumber evidence="7">6.3.5.1</ecNumber>
    </recommendedName>
    <alternativeName>
        <fullName evidence="7">NAD(+) synthase [glutamine-hydrolyzing]</fullName>
    </alternativeName>
</protein>
<evidence type="ECO:0000256" key="1">
    <source>
        <dbReference type="ARBA" id="ARBA00005188"/>
    </source>
</evidence>
<comment type="caution">
    <text evidence="10">The sequence shown here is derived from an EMBL/GenBank/DDBJ whole genome shotgun (WGS) entry which is preliminary data.</text>
</comment>
<organism evidence="10 11">
    <name type="scientific">Glaciecola punicea ACAM 611</name>
    <dbReference type="NCBI Taxonomy" id="1121923"/>
    <lineage>
        <taxon>Bacteria</taxon>
        <taxon>Pseudomonadati</taxon>
        <taxon>Pseudomonadota</taxon>
        <taxon>Gammaproteobacteria</taxon>
        <taxon>Alteromonadales</taxon>
        <taxon>Alteromonadaceae</taxon>
        <taxon>Glaciecola</taxon>
    </lineage>
</organism>
<evidence type="ECO:0000259" key="9">
    <source>
        <dbReference type="PROSITE" id="PS50263"/>
    </source>
</evidence>
<dbReference type="SUPFAM" id="SSF56317">
    <property type="entry name" value="Carbon-nitrogen hydrolase"/>
    <property type="match status" value="1"/>
</dbReference>
<dbReference type="OrthoDB" id="9760188at2"/>
<dbReference type="Pfam" id="PF00795">
    <property type="entry name" value="CN_hydrolase"/>
    <property type="match status" value="1"/>
</dbReference>
<comment type="similarity">
    <text evidence="2 7">In the C-terminal section; belongs to the NAD synthetase family.</text>
</comment>
<dbReference type="Pfam" id="PF02540">
    <property type="entry name" value="NAD_synthase"/>
    <property type="match status" value="1"/>
</dbReference>
<dbReference type="EC" id="6.3.5.1" evidence="7"/>
<dbReference type="eggNOG" id="COG0388">
    <property type="taxonomic scope" value="Bacteria"/>
</dbReference>
<dbReference type="AlphaFoldDB" id="H5TCQ7"/>
<dbReference type="InterPro" id="IPR014729">
    <property type="entry name" value="Rossmann-like_a/b/a_fold"/>
</dbReference>
<evidence type="ECO:0000256" key="7">
    <source>
        <dbReference type="PIRNR" id="PIRNR006630"/>
    </source>
</evidence>
<dbReference type="InterPro" id="IPR014445">
    <property type="entry name" value="Gln-dep_NAD_synthase"/>
</dbReference>
<comment type="catalytic activity">
    <reaction evidence="7">
        <text>deamido-NAD(+) + L-glutamine + ATP + H2O = L-glutamate + AMP + diphosphate + NAD(+) + H(+)</text>
        <dbReference type="Rhea" id="RHEA:24384"/>
        <dbReference type="ChEBI" id="CHEBI:15377"/>
        <dbReference type="ChEBI" id="CHEBI:15378"/>
        <dbReference type="ChEBI" id="CHEBI:29985"/>
        <dbReference type="ChEBI" id="CHEBI:30616"/>
        <dbReference type="ChEBI" id="CHEBI:33019"/>
        <dbReference type="ChEBI" id="CHEBI:57540"/>
        <dbReference type="ChEBI" id="CHEBI:58359"/>
        <dbReference type="ChEBI" id="CHEBI:58437"/>
        <dbReference type="ChEBI" id="CHEBI:456215"/>
        <dbReference type="EC" id="6.3.5.1"/>
    </reaction>
</comment>
<evidence type="ECO:0000256" key="6">
    <source>
        <dbReference type="ARBA" id="ARBA00023027"/>
    </source>
</evidence>
<dbReference type="GO" id="GO:0004359">
    <property type="term" value="F:glutaminase activity"/>
    <property type="evidence" value="ECO:0007669"/>
    <property type="project" value="InterPro"/>
</dbReference>
<dbReference type="PROSITE" id="PS50263">
    <property type="entry name" value="CN_HYDROLASE"/>
    <property type="match status" value="1"/>
</dbReference>
<comment type="pathway">
    <text evidence="1 7">Cofactor biosynthesis; NAD(+) biosynthesis; NAD(+) from deamido-NAD(+) (L-Gln route): step 1/1.</text>
</comment>
<gene>
    <name evidence="10" type="primary">nadE</name>
    <name evidence="10" type="ORF">GPUN_1969</name>
</gene>
<dbReference type="PANTHER" id="PTHR23090:SF9">
    <property type="entry name" value="GLUTAMINE-DEPENDENT NAD(+) SYNTHETASE"/>
    <property type="match status" value="1"/>
</dbReference>
<dbReference type="CDD" id="cd07570">
    <property type="entry name" value="GAT_Gln-NAD-synth"/>
    <property type="match status" value="1"/>
</dbReference>
<dbReference type="Gene3D" id="3.60.110.10">
    <property type="entry name" value="Carbon-nitrogen hydrolase"/>
    <property type="match status" value="1"/>
</dbReference>
<evidence type="ECO:0000256" key="5">
    <source>
        <dbReference type="ARBA" id="ARBA00022840"/>
    </source>
</evidence>
<dbReference type="SUPFAM" id="SSF52402">
    <property type="entry name" value="Adenine nucleotide alpha hydrolases-like"/>
    <property type="match status" value="1"/>
</dbReference>
<dbReference type="CDD" id="cd00553">
    <property type="entry name" value="NAD_synthase"/>
    <property type="match status" value="1"/>
</dbReference>
<dbReference type="InterPro" id="IPR036526">
    <property type="entry name" value="C-N_Hydrolase_sf"/>
</dbReference>
<dbReference type="NCBIfam" id="TIGR00552">
    <property type="entry name" value="nadE"/>
    <property type="match status" value="1"/>
</dbReference>
<keyword evidence="5 7" id="KW-0067">ATP-binding</keyword>
<sequence length="625" mass="69681">MNQTQSILELNIALVQMAIDNQPMNNAQKFLYQATLAVEQGADVVIGSEMMLSHYVCGDRYEEEGFVDEMWSTAVYIASQWRSEAVLIFGGIALDAESKGGEDGRRRKYNAAFVIQNGSFVFNKAGLPFAIKSLMPNYRYFDDSRHFFDLRKLADEQGLVLKDLQQPFPVTIRGKVHYLGVMICEDMWDADYAQKPAKNLADNGADILINLSASPWGWQKNRKRDQVVQTICEATGLAFVYVNNVGSQNNGKNFLVFDGASSCYDQKGNLVAIAKRYEEVTMVVQFASKRTSLKREANSDVAELFTGIKVATLGFLCTLPTSVKGKVVIGVSGGIDSALSLALFVHLMGPENVIAINMPYGSFNSAKTKDDAKEMCRRLGVEYRIIPIDEMVNTRARLTGVLVGSSAHKTVQAIERKSVEAALAAKVGAFLICNANMTEIAFGYGTLNADLRGTFAPWMNCLKQDVYRLGHYMNEVVYSREVILQSIMDRQPMDELTEAGTSARGDPFDYGSVSDNGYHDQMVRALVAFRWSAESFLQAYQSGSLESDLQLPTGKLASLFPTTRDFVEDLERCMDLFHAAIFKRVQSVPGPVVDKRSFGFDFRESILKRVETVRYKKLKEELLKI</sequence>
<keyword evidence="11" id="KW-1185">Reference proteome</keyword>
<dbReference type="STRING" id="56804.BAE46_07040"/>
<dbReference type="GO" id="GO:0005524">
    <property type="term" value="F:ATP binding"/>
    <property type="evidence" value="ECO:0007669"/>
    <property type="project" value="UniProtKB-UniRule"/>
</dbReference>
<proteinExistence type="inferred from homology"/>
<dbReference type="Gene3D" id="3.40.50.620">
    <property type="entry name" value="HUPs"/>
    <property type="match status" value="1"/>
</dbReference>
<dbReference type="Proteomes" id="UP000053586">
    <property type="component" value="Unassembled WGS sequence"/>
</dbReference>
<dbReference type="eggNOG" id="COG0171">
    <property type="taxonomic scope" value="Bacteria"/>
</dbReference>
<name>H5TCQ7_9ALTE</name>
<keyword evidence="4 7" id="KW-0547">Nucleotide-binding</keyword>
<evidence type="ECO:0000256" key="4">
    <source>
        <dbReference type="ARBA" id="ARBA00022741"/>
    </source>
</evidence>
<dbReference type="UniPathway" id="UPA00253">
    <property type="reaction ID" value="UER00334"/>
</dbReference>
<dbReference type="PANTHER" id="PTHR23090">
    <property type="entry name" value="NH 3 /GLUTAMINE-DEPENDENT NAD + SYNTHETASE"/>
    <property type="match status" value="1"/>
</dbReference>
<dbReference type="InterPro" id="IPR003010">
    <property type="entry name" value="C-N_Hydrolase"/>
</dbReference>
<dbReference type="GO" id="GO:0005737">
    <property type="term" value="C:cytoplasm"/>
    <property type="evidence" value="ECO:0007669"/>
    <property type="project" value="InterPro"/>
</dbReference>
<dbReference type="EMBL" id="BAET01000020">
    <property type="protein sequence ID" value="GAB56084.1"/>
    <property type="molecule type" value="Genomic_DNA"/>
</dbReference>
<feature type="domain" description="CN hydrolase" evidence="9">
    <location>
        <begin position="10"/>
        <end position="288"/>
    </location>
</feature>
<evidence type="ECO:0000313" key="11">
    <source>
        <dbReference type="Proteomes" id="UP000053586"/>
    </source>
</evidence>